<keyword evidence="13 17" id="KW-0238">DNA-binding</keyword>
<evidence type="ECO:0000259" key="18">
    <source>
        <dbReference type="SMART" id="SM00474"/>
    </source>
</evidence>
<evidence type="ECO:0000256" key="9">
    <source>
        <dbReference type="ARBA" id="ARBA00022763"/>
    </source>
</evidence>
<evidence type="ECO:0000256" key="10">
    <source>
        <dbReference type="ARBA" id="ARBA00022801"/>
    </source>
</evidence>
<evidence type="ECO:0000256" key="5">
    <source>
        <dbReference type="ARBA" id="ARBA00022679"/>
    </source>
</evidence>
<dbReference type="SMART" id="SM00475">
    <property type="entry name" value="53EXOc"/>
    <property type="match status" value="1"/>
</dbReference>
<comment type="caution">
    <text evidence="21">The sequence shown here is derived from an EMBL/GenBank/DDBJ whole genome shotgun (WGS) entry which is preliminary data.</text>
</comment>
<evidence type="ECO:0000313" key="22">
    <source>
        <dbReference type="Proteomes" id="UP001606305"/>
    </source>
</evidence>
<gene>
    <name evidence="17 21" type="primary">polA</name>
    <name evidence="21" type="ORF">ACG00X_20580</name>
</gene>
<dbReference type="PROSITE" id="PS00447">
    <property type="entry name" value="DNA_POLYMERASE_A"/>
    <property type="match status" value="1"/>
</dbReference>
<dbReference type="InterPro" id="IPR043502">
    <property type="entry name" value="DNA/RNA_pol_sf"/>
</dbReference>
<reference evidence="21 22" key="1">
    <citation type="submission" date="2024-09" db="EMBL/GenBank/DDBJ databases">
        <title>Novel species of the genus Pelomonas and Roseateles isolated from streams.</title>
        <authorList>
            <person name="Lu H."/>
        </authorList>
    </citation>
    <scope>NUCLEOTIDE SEQUENCE [LARGE SCALE GENOMIC DNA]</scope>
    <source>
        <strain evidence="21 22">BYS96W</strain>
    </source>
</reference>
<feature type="domain" description="DNA-directed DNA polymerase family A palm" evidence="20">
    <location>
        <begin position="677"/>
        <end position="883"/>
    </location>
</feature>
<dbReference type="InterPro" id="IPR018320">
    <property type="entry name" value="DNA_polymerase_1"/>
</dbReference>
<dbReference type="CDD" id="cd06139">
    <property type="entry name" value="DNA_polA_I_Ecoli_like_exo"/>
    <property type="match status" value="1"/>
</dbReference>
<keyword evidence="8" id="KW-0540">Nuclease</keyword>
<dbReference type="CDD" id="cd09898">
    <property type="entry name" value="H3TH_53EXO"/>
    <property type="match status" value="1"/>
</dbReference>
<dbReference type="SUPFAM" id="SSF53098">
    <property type="entry name" value="Ribonuclease H-like"/>
    <property type="match status" value="1"/>
</dbReference>
<dbReference type="Pfam" id="PF02739">
    <property type="entry name" value="5_3_exonuc_N"/>
    <property type="match status" value="1"/>
</dbReference>
<dbReference type="EC" id="2.7.7.7" evidence="3 16"/>
<evidence type="ECO:0000256" key="11">
    <source>
        <dbReference type="ARBA" id="ARBA00022839"/>
    </source>
</evidence>
<comment type="catalytic activity">
    <reaction evidence="15 17">
        <text>DNA(n) + a 2'-deoxyribonucleoside 5'-triphosphate = DNA(n+1) + diphosphate</text>
        <dbReference type="Rhea" id="RHEA:22508"/>
        <dbReference type="Rhea" id="RHEA-COMP:17339"/>
        <dbReference type="Rhea" id="RHEA-COMP:17340"/>
        <dbReference type="ChEBI" id="CHEBI:33019"/>
        <dbReference type="ChEBI" id="CHEBI:61560"/>
        <dbReference type="ChEBI" id="CHEBI:173112"/>
        <dbReference type="EC" id="2.7.7.7"/>
    </reaction>
</comment>
<keyword evidence="11 17" id="KW-0269">Exonuclease</keyword>
<keyword evidence="14 17" id="KW-0234">DNA repair</keyword>
<dbReference type="Pfam" id="PF01367">
    <property type="entry name" value="5_3_exonuc"/>
    <property type="match status" value="1"/>
</dbReference>
<dbReference type="NCBIfam" id="NF004397">
    <property type="entry name" value="PRK05755.1"/>
    <property type="match status" value="1"/>
</dbReference>
<dbReference type="Proteomes" id="UP001606305">
    <property type="component" value="Unassembled WGS sequence"/>
</dbReference>
<evidence type="ECO:0000256" key="3">
    <source>
        <dbReference type="ARBA" id="ARBA00012417"/>
    </source>
</evidence>
<evidence type="ECO:0000256" key="16">
    <source>
        <dbReference type="NCBIfam" id="TIGR00593"/>
    </source>
</evidence>
<evidence type="ECO:0000256" key="7">
    <source>
        <dbReference type="ARBA" id="ARBA00022705"/>
    </source>
</evidence>
<comment type="function">
    <text evidence="17">In addition to polymerase activity, this DNA polymerase exhibits 3'-5' and 5'-3' exonuclease activity.</text>
</comment>
<dbReference type="PANTHER" id="PTHR10133">
    <property type="entry name" value="DNA POLYMERASE I"/>
    <property type="match status" value="1"/>
</dbReference>
<dbReference type="SMART" id="SM00482">
    <property type="entry name" value="POLAc"/>
    <property type="match status" value="1"/>
</dbReference>
<dbReference type="Pfam" id="PF00476">
    <property type="entry name" value="DNA_pol_A"/>
    <property type="match status" value="1"/>
</dbReference>
<name>A0ABW7GBF6_9BURK</name>
<dbReference type="InterPro" id="IPR019760">
    <property type="entry name" value="DNA-dir_DNA_pol_A_CS"/>
</dbReference>
<comment type="subunit">
    <text evidence="2">Single-chain monomer with multiple functions.</text>
</comment>
<comment type="similarity">
    <text evidence="1 17">Belongs to the DNA polymerase type-A family.</text>
</comment>
<dbReference type="NCBIfam" id="TIGR00593">
    <property type="entry name" value="pola"/>
    <property type="match status" value="1"/>
</dbReference>
<dbReference type="InterPro" id="IPR002421">
    <property type="entry name" value="5-3_exonuclease"/>
</dbReference>
<evidence type="ECO:0000256" key="14">
    <source>
        <dbReference type="ARBA" id="ARBA00023204"/>
    </source>
</evidence>
<dbReference type="CDD" id="cd09859">
    <property type="entry name" value="PIN_53EXO"/>
    <property type="match status" value="1"/>
</dbReference>
<keyword evidence="10 17" id="KW-0378">Hydrolase</keyword>
<evidence type="ECO:0000313" key="21">
    <source>
        <dbReference type="EMBL" id="MFG6459237.1"/>
    </source>
</evidence>
<feature type="domain" description="5'-3' exonuclease" evidence="19">
    <location>
        <begin position="2"/>
        <end position="264"/>
    </location>
</feature>
<dbReference type="InterPro" id="IPR012337">
    <property type="entry name" value="RNaseH-like_sf"/>
</dbReference>
<proteinExistence type="inferred from homology"/>
<keyword evidence="6 17" id="KW-0548">Nucleotidyltransferase</keyword>
<keyword evidence="9 17" id="KW-0227">DNA damage</keyword>
<dbReference type="GO" id="GO:0003887">
    <property type="term" value="F:DNA-directed DNA polymerase activity"/>
    <property type="evidence" value="ECO:0007669"/>
    <property type="project" value="UniProtKB-EC"/>
</dbReference>
<evidence type="ECO:0000256" key="8">
    <source>
        <dbReference type="ARBA" id="ARBA00022722"/>
    </source>
</evidence>
<accession>A0ABW7GBF6</accession>
<dbReference type="InterPro" id="IPR020046">
    <property type="entry name" value="5-3_exonucl_a-hlix_arch_N"/>
</dbReference>
<dbReference type="InterPro" id="IPR002298">
    <property type="entry name" value="DNA_polymerase_A"/>
</dbReference>
<keyword evidence="12 17" id="KW-0239">DNA-directed DNA polymerase</keyword>
<evidence type="ECO:0000256" key="6">
    <source>
        <dbReference type="ARBA" id="ARBA00022695"/>
    </source>
</evidence>
<dbReference type="InterPro" id="IPR036279">
    <property type="entry name" value="5-3_exonuclease_C_sf"/>
</dbReference>
<dbReference type="InterPro" id="IPR001098">
    <property type="entry name" value="DNA-dir_DNA_pol_A_palm_dom"/>
</dbReference>
<keyword evidence="5 17" id="KW-0808">Transferase</keyword>
<dbReference type="PANTHER" id="PTHR10133:SF27">
    <property type="entry name" value="DNA POLYMERASE NU"/>
    <property type="match status" value="1"/>
</dbReference>
<dbReference type="Gene3D" id="1.20.1060.10">
    <property type="entry name" value="Taq DNA Polymerase, Chain T, domain 4"/>
    <property type="match status" value="1"/>
</dbReference>
<keyword evidence="7 17" id="KW-0235">DNA replication</keyword>
<dbReference type="InterPro" id="IPR020045">
    <property type="entry name" value="DNA_polI_H3TH"/>
</dbReference>
<dbReference type="RefSeq" id="WP_394491018.1">
    <property type="nucleotide sequence ID" value="NZ_JBIGIA010000019.1"/>
</dbReference>
<feature type="domain" description="3'-5' exonuclease" evidence="18">
    <location>
        <begin position="322"/>
        <end position="508"/>
    </location>
</feature>
<protein>
    <recommendedName>
        <fullName evidence="4 16">DNA polymerase I</fullName>
        <ecNumber evidence="3 16">2.7.7.7</ecNumber>
    </recommendedName>
</protein>
<dbReference type="SUPFAM" id="SSF56672">
    <property type="entry name" value="DNA/RNA polymerases"/>
    <property type="match status" value="1"/>
</dbReference>
<dbReference type="SMART" id="SM00279">
    <property type="entry name" value="HhH2"/>
    <property type="match status" value="1"/>
</dbReference>
<evidence type="ECO:0000256" key="2">
    <source>
        <dbReference type="ARBA" id="ARBA00011541"/>
    </source>
</evidence>
<dbReference type="Gene3D" id="1.10.150.20">
    <property type="entry name" value="5' to 3' exonuclease, C-terminal subdomain"/>
    <property type="match status" value="2"/>
</dbReference>
<dbReference type="CDD" id="cd08637">
    <property type="entry name" value="DNA_pol_A_pol_I_C"/>
    <property type="match status" value="1"/>
</dbReference>
<keyword evidence="22" id="KW-1185">Reference proteome</keyword>
<dbReference type="Gene3D" id="3.30.70.370">
    <property type="match status" value="1"/>
</dbReference>
<dbReference type="SMART" id="SM00474">
    <property type="entry name" value="35EXOc"/>
    <property type="match status" value="1"/>
</dbReference>
<dbReference type="Gene3D" id="3.40.50.1010">
    <property type="entry name" value="5'-nuclease"/>
    <property type="match status" value="1"/>
</dbReference>
<dbReference type="Pfam" id="PF01612">
    <property type="entry name" value="DNA_pol_A_exo1"/>
    <property type="match status" value="1"/>
</dbReference>
<evidence type="ECO:0000256" key="15">
    <source>
        <dbReference type="ARBA" id="ARBA00049244"/>
    </source>
</evidence>
<dbReference type="SUPFAM" id="SSF88723">
    <property type="entry name" value="PIN domain-like"/>
    <property type="match status" value="1"/>
</dbReference>
<dbReference type="InterPro" id="IPR002562">
    <property type="entry name" value="3'-5'_exonuclease_dom"/>
</dbReference>
<evidence type="ECO:0000256" key="13">
    <source>
        <dbReference type="ARBA" id="ARBA00023125"/>
    </source>
</evidence>
<dbReference type="PRINTS" id="PR00868">
    <property type="entry name" value="DNAPOLI"/>
</dbReference>
<dbReference type="InterPro" id="IPR036397">
    <property type="entry name" value="RNaseH_sf"/>
</dbReference>
<sequence length="919" mass="100607">MSKPILLLVDGSSYLYRAFHAMPDLRGPEGQPTGAVRGMVAMLKKLQTDVGAEHAVCVFDASGPTFRDEWYPEYKAQRSPMPPELRAQIEPIHEVVKLLGWPTLTVPGVEADDVIGTLCRVGAEQGHRVIVSTGDKDLSQLVNPDVELINTMSNERLDEAGVFEKFGVPPNRIIDYLTLMGDTVDNVPGVTGVGPKTAAKWIAEYGSLDGVIAAAPTVKGKAGENLRAALDWLPMGRKLVTVKLDCELAEHVQGWPALEQLAFRTPDKAPLAEFYKRNGFKAWLEELTGEAAPAKAKAPAANPGLFDEPEPPAGAADIARQYDTVLSFEQLDAWIARLRAASLCALDTETDSLDPMAARIVGISFADKPGHAAYVPLRHSGPDAPEQLPLDEVLARLKPWLEDDAAKKIGQNLKYDRHVLLNHGIHLAGVQHDTLLQSYVLEAHKTHNLEALAERHLGRKGLSYEDLCGKGAHQIPFAQVDVAKAATYSGEDSEMCLHLSEVLWPQIEAEAGLTRIYRDIEMPTADLLARIERQGVLIDPDKLKQQSHEIGQRLVLLEQQCYDIAGQPFNIGSPKQIGEILFGKLGLPVVKKTATGAPSTDEEVLTELAADFPLPAKILEYRGLAKLKSTYTDKLPLQINAQTGRVHTNYAQAVAVTGRLSSNEPNLQNIPIRTAEGRRVREAFVAPAGCSIVSADYSQIELRIMAHISEDPGLLKAFQEGQDVHRATASEVFGIALEEVTSEQRRYAKTINFGLIYGMGAFGLAASLGIEQKAAKDYIDRYFTRFAGVKRYMDETKAGAAERGYVETLFGRRIYLPEIRGGNGQRRAGAERQAINAPMQGTAADLIKLAMLAVQAELDRRGMQSRIVMQVHDELVFEVPQDELDWVRAEVPRLMAGVAQLKVPLLAELGVGANWEEAH</sequence>
<dbReference type="Gene3D" id="3.30.420.10">
    <property type="entry name" value="Ribonuclease H-like superfamily/Ribonuclease H"/>
    <property type="match status" value="1"/>
</dbReference>
<evidence type="ECO:0000259" key="19">
    <source>
        <dbReference type="SMART" id="SM00475"/>
    </source>
</evidence>
<evidence type="ECO:0000256" key="12">
    <source>
        <dbReference type="ARBA" id="ARBA00022932"/>
    </source>
</evidence>
<dbReference type="InterPro" id="IPR008918">
    <property type="entry name" value="HhH2"/>
</dbReference>
<evidence type="ECO:0000256" key="17">
    <source>
        <dbReference type="RuleBase" id="RU004460"/>
    </source>
</evidence>
<dbReference type="SUPFAM" id="SSF47807">
    <property type="entry name" value="5' to 3' exonuclease, C-terminal subdomain"/>
    <property type="match status" value="1"/>
</dbReference>
<evidence type="ECO:0000256" key="4">
    <source>
        <dbReference type="ARBA" id="ARBA00020311"/>
    </source>
</evidence>
<organism evidence="21 22">
    <name type="scientific">Pelomonas nitida</name>
    <dbReference type="NCBI Taxonomy" id="3299027"/>
    <lineage>
        <taxon>Bacteria</taxon>
        <taxon>Pseudomonadati</taxon>
        <taxon>Pseudomonadota</taxon>
        <taxon>Betaproteobacteria</taxon>
        <taxon>Burkholderiales</taxon>
        <taxon>Sphaerotilaceae</taxon>
        <taxon>Roseateles</taxon>
    </lineage>
</organism>
<dbReference type="InterPro" id="IPR029060">
    <property type="entry name" value="PIN-like_dom_sf"/>
</dbReference>
<dbReference type="EMBL" id="JBIGIA010000019">
    <property type="protein sequence ID" value="MFG6459237.1"/>
    <property type="molecule type" value="Genomic_DNA"/>
</dbReference>
<evidence type="ECO:0000259" key="20">
    <source>
        <dbReference type="SMART" id="SM00482"/>
    </source>
</evidence>
<evidence type="ECO:0000256" key="1">
    <source>
        <dbReference type="ARBA" id="ARBA00007705"/>
    </source>
</evidence>